<dbReference type="EC" id="3.2.1.22" evidence="4 10"/>
<evidence type="ECO:0000256" key="8">
    <source>
        <dbReference type="ARBA" id="ARBA00023180"/>
    </source>
</evidence>
<dbReference type="InterPro" id="IPR035992">
    <property type="entry name" value="Ricin_B-like_lectins"/>
</dbReference>
<evidence type="ECO:0000256" key="2">
    <source>
        <dbReference type="ARBA" id="ARBA00003969"/>
    </source>
</evidence>
<comment type="similarity">
    <text evidence="3 10">Belongs to the glycosyl hydrolase 27 family.</text>
</comment>
<dbReference type="PROSITE" id="PS51257">
    <property type="entry name" value="PROKAR_LIPOPROTEIN"/>
    <property type="match status" value="1"/>
</dbReference>
<evidence type="ECO:0000259" key="13">
    <source>
        <dbReference type="Pfam" id="PF17801"/>
    </source>
</evidence>
<feature type="signal peptide" evidence="12">
    <location>
        <begin position="1"/>
        <end position="20"/>
    </location>
</feature>
<dbReference type="EMBL" id="SBHS01000009">
    <property type="protein sequence ID" value="TWU74850.1"/>
    <property type="molecule type" value="Genomic_DNA"/>
</dbReference>
<evidence type="ECO:0000313" key="14">
    <source>
        <dbReference type="EMBL" id="TWU74850.1"/>
    </source>
</evidence>
<dbReference type="SUPFAM" id="SSF51445">
    <property type="entry name" value="(Trans)glycosidases"/>
    <property type="match status" value="1"/>
</dbReference>
<dbReference type="GO" id="GO:0005975">
    <property type="term" value="P:carbohydrate metabolic process"/>
    <property type="evidence" value="ECO:0007669"/>
    <property type="project" value="InterPro"/>
</dbReference>
<evidence type="ECO:0000256" key="1">
    <source>
        <dbReference type="ARBA" id="ARBA00001255"/>
    </source>
</evidence>
<dbReference type="Pfam" id="PF17801">
    <property type="entry name" value="Melibiase_C"/>
    <property type="match status" value="1"/>
</dbReference>
<feature type="compositionally biased region" description="Basic and acidic residues" evidence="11">
    <location>
        <begin position="216"/>
        <end position="241"/>
    </location>
</feature>
<evidence type="ECO:0000256" key="10">
    <source>
        <dbReference type="RuleBase" id="RU361168"/>
    </source>
</evidence>
<keyword evidence="10" id="KW-1015">Disulfide bond</keyword>
<dbReference type="InterPro" id="IPR002241">
    <property type="entry name" value="Glyco_hydro_27"/>
</dbReference>
<keyword evidence="8" id="KW-0325">Glycoprotein</keyword>
<keyword evidence="6" id="KW-0430">Lectin</keyword>
<dbReference type="PRINTS" id="PR00740">
    <property type="entry name" value="GLHYDRLASE27"/>
</dbReference>
<dbReference type="InterPro" id="IPR013780">
    <property type="entry name" value="Glyco_hydro_b"/>
</dbReference>
<dbReference type="PANTHER" id="PTHR11452">
    <property type="entry name" value="ALPHA-GALACTOSIDASE/ALPHA-N-ACETYLGALACTOSAMINIDASE"/>
    <property type="match status" value="1"/>
</dbReference>
<dbReference type="GO" id="GO:0030246">
    <property type="term" value="F:carbohydrate binding"/>
    <property type="evidence" value="ECO:0007669"/>
    <property type="project" value="UniProtKB-KW"/>
</dbReference>
<gene>
    <name evidence="14" type="ORF">ED733_001684</name>
</gene>
<protein>
    <recommendedName>
        <fullName evidence="4 10">Alpha-galactosidase</fullName>
        <ecNumber evidence="4 10">3.2.1.22</ecNumber>
    </recommendedName>
    <alternativeName>
        <fullName evidence="10">Melibiase</fullName>
    </alternativeName>
</protein>
<evidence type="ECO:0000256" key="9">
    <source>
        <dbReference type="ARBA" id="ARBA00023295"/>
    </source>
</evidence>
<evidence type="ECO:0000256" key="12">
    <source>
        <dbReference type="SAM" id="SignalP"/>
    </source>
</evidence>
<dbReference type="Gene3D" id="3.20.20.70">
    <property type="entry name" value="Aldolase class I"/>
    <property type="match status" value="2"/>
</dbReference>
<comment type="catalytic activity">
    <reaction evidence="1 10">
        <text>Hydrolysis of terminal, non-reducing alpha-D-galactose residues in alpha-D-galactosides, including galactose oligosaccharides, galactomannans and galactolipids.</text>
        <dbReference type="EC" id="3.2.1.22"/>
    </reaction>
</comment>
<proteinExistence type="inferred from homology"/>
<dbReference type="CDD" id="cd14792">
    <property type="entry name" value="GH27"/>
    <property type="match status" value="1"/>
</dbReference>
<feature type="region of interest" description="Disordered" evidence="11">
    <location>
        <begin position="205"/>
        <end position="241"/>
    </location>
</feature>
<comment type="function">
    <text evidence="2">Hydrolyzes a variety of simple alpha-D-galactoside as well as more complex molecules such as oligosaccharides and polysaccharides.</text>
</comment>
<dbReference type="InterPro" id="IPR041233">
    <property type="entry name" value="Melibiase_C"/>
</dbReference>
<feature type="chain" id="PRO_5022783976" description="Alpha-galactosidase" evidence="12">
    <location>
        <begin position="21"/>
        <end position="604"/>
    </location>
</feature>
<dbReference type="SUPFAM" id="SSF51011">
    <property type="entry name" value="Glycosyl hydrolase domain"/>
    <property type="match status" value="1"/>
</dbReference>
<evidence type="ECO:0000256" key="11">
    <source>
        <dbReference type="SAM" id="MobiDB-lite"/>
    </source>
</evidence>
<dbReference type="GO" id="GO:0004557">
    <property type="term" value="F:alpha-galactosidase activity"/>
    <property type="evidence" value="ECO:0007669"/>
    <property type="project" value="UniProtKB-EC"/>
</dbReference>
<comment type="caution">
    <text evidence="14">The sequence shown here is derived from an EMBL/GenBank/DDBJ whole genome shotgun (WGS) entry which is preliminary data.</text>
</comment>
<dbReference type="InterPro" id="IPR013785">
    <property type="entry name" value="Aldolase_TIM"/>
</dbReference>
<dbReference type="AlphaFoldDB" id="A0A5C6GBC1"/>
<sequence length="604" mass="68053">MRAQHLMVLAGLALSTACEGRSSKSRPPSYPPMGFDPWARFSTNTNESVFDNAMQSMASNGLLRAGYDRLNLDDAWSLPQRNDTGSMVWDPAKFPSGLPLLARRMKNDGFHPGIYINAGNLSCGGYPGSLDREYLDLNQFVAWGFHYLKVDGCNLPDATVDMYRRVYNQWRWVIEDVMTPRSNETEKQDVNDFWKPDVNDVWKPGTSDYWRPGTNDPKRPAKNDLWRPKPDDDKNNAKIPEHGIVLSNSGPVYFSGKENLTDWYLALDWASRYTQLSRHSADIVTCPGGNGWESIMYNYYQNVRLALFRNRGHINDPDFLIPDHPSLSLEEKKTQFALWCSMSSPLIISADIPALSDEVIGFLTNERFIAVNQHRPETQATLVSHNSTWDILTKTLGSHERLVTILNRGDSVASLNVTWDRLGISWKHTGSGKITSTNLWTGNVTKVWAVYEHELVVKDVPAHGTAVYRVKSASYITPTGLIFNSNSFKCLTDNESDWIRWAECDGSDAQTWVFGRPNGKQSGNIHSMLRPKHCIVDQKGRVSSLLDSCKGEPWTYTSDGLLRSHVPGKCLTEARNGSAITEYCGYFRNDQVLSVPDGVHRSEV</sequence>
<organism evidence="14 15">
    <name type="scientific">Metarhizium rileyi (strain RCEF 4871)</name>
    <name type="common">Nomuraea rileyi</name>
    <dbReference type="NCBI Taxonomy" id="1649241"/>
    <lineage>
        <taxon>Eukaryota</taxon>
        <taxon>Fungi</taxon>
        <taxon>Dikarya</taxon>
        <taxon>Ascomycota</taxon>
        <taxon>Pezizomycotina</taxon>
        <taxon>Sordariomycetes</taxon>
        <taxon>Hypocreomycetidae</taxon>
        <taxon>Hypocreales</taxon>
        <taxon>Clavicipitaceae</taxon>
        <taxon>Metarhizium</taxon>
    </lineage>
</organism>
<dbReference type="PANTHER" id="PTHR11452:SF91">
    <property type="entry name" value="ALPHA-GALACTOSIDASE A-RELATED"/>
    <property type="match status" value="1"/>
</dbReference>
<dbReference type="SUPFAM" id="SSF50370">
    <property type="entry name" value="Ricin B-like lectins"/>
    <property type="match status" value="1"/>
</dbReference>
<feature type="domain" description="Alpha galactosidase C-terminal" evidence="13">
    <location>
        <begin position="388"/>
        <end position="470"/>
    </location>
</feature>
<evidence type="ECO:0000256" key="7">
    <source>
        <dbReference type="ARBA" id="ARBA00022801"/>
    </source>
</evidence>
<name>A0A5C6GBC1_METRR</name>
<evidence type="ECO:0000313" key="15">
    <source>
        <dbReference type="Proteomes" id="UP000317257"/>
    </source>
</evidence>
<evidence type="ECO:0000256" key="5">
    <source>
        <dbReference type="ARBA" id="ARBA00022729"/>
    </source>
</evidence>
<evidence type="ECO:0000256" key="4">
    <source>
        <dbReference type="ARBA" id="ARBA00012755"/>
    </source>
</evidence>
<reference evidence="15" key="1">
    <citation type="submission" date="2018-12" db="EMBL/GenBank/DDBJ databases">
        <title>The complete genome of Metarhizium rileyi, a key fungal pathogen of Lepidoptera.</title>
        <authorList>
            <person name="Binneck E."/>
            <person name="Lastra C.C.L."/>
            <person name="Sosa-Gomez D.R."/>
        </authorList>
    </citation>
    <scope>NUCLEOTIDE SEQUENCE [LARGE SCALE GENOMIC DNA]</scope>
    <source>
        <strain evidence="15">Cep018-CH2</strain>
    </source>
</reference>
<dbReference type="InterPro" id="IPR000111">
    <property type="entry name" value="Glyco_hydro_27/36_CS"/>
</dbReference>
<dbReference type="Proteomes" id="UP000317257">
    <property type="component" value="Unassembled WGS sequence"/>
</dbReference>
<keyword evidence="5 12" id="KW-0732">Signal</keyword>
<dbReference type="PROSITE" id="PS00512">
    <property type="entry name" value="ALPHA_GALACTOSIDASE"/>
    <property type="match status" value="1"/>
</dbReference>
<keyword evidence="9 10" id="KW-0326">Glycosidase</keyword>
<accession>A0A5C6GBC1</accession>
<evidence type="ECO:0000256" key="3">
    <source>
        <dbReference type="ARBA" id="ARBA00009743"/>
    </source>
</evidence>
<dbReference type="Pfam" id="PF16499">
    <property type="entry name" value="Melibiase_2"/>
    <property type="match status" value="2"/>
</dbReference>
<keyword evidence="7 10" id="KW-0378">Hydrolase</keyword>
<evidence type="ECO:0000256" key="6">
    <source>
        <dbReference type="ARBA" id="ARBA00022734"/>
    </source>
</evidence>
<dbReference type="Gene3D" id="2.60.40.1180">
    <property type="entry name" value="Golgi alpha-mannosidase II"/>
    <property type="match status" value="1"/>
</dbReference>
<dbReference type="InterPro" id="IPR017853">
    <property type="entry name" value="GH"/>
</dbReference>